<dbReference type="InterPro" id="IPR016187">
    <property type="entry name" value="CTDL_fold"/>
</dbReference>
<dbReference type="Proteomes" id="UP001230156">
    <property type="component" value="Unassembled WGS sequence"/>
</dbReference>
<dbReference type="Gene3D" id="3.90.1580.10">
    <property type="entry name" value="paralog of FGE (formylglycine-generating enzyme)"/>
    <property type="match status" value="1"/>
</dbReference>
<organism evidence="3 4">
    <name type="scientific">Dongia sedimenti</name>
    <dbReference type="NCBI Taxonomy" id="3064282"/>
    <lineage>
        <taxon>Bacteria</taxon>
        <taxon>Pseudomonadati</taxon>
        <taxon>Pseudomonadota</taxon>
        <taxon>Alphaproteobacteria</taxon>
        <taxon>Rhodospirillales</taxon>
        <taxon>Dongiaceae</taxon>
        <taxon>Dongia</taxon>
    </lineage>
</organism>
<dbReference type="InterPro" id="IPR042095">
    <property type="entry name" value="SUMF_sf"/>
</dbReference>
<feature type="chain" id="PRO_5045528047" evidence="1">
    <location>
        <begin position="22"/>
        <end position="514"/>
    </location>
</feature>
<protein>
    <submittedName>
        <fullName evidence="3">SUMF1/EgtB/PvdO family nonheme iron enzyme</fullName>
    </submittedName>
</protein>
<dbReference type="InterPro" id="IPR051043">
    <property type="entry name" value="Sulfatase_Mod_Factor_Kinase"/>
</dbReference>
<dbReference type="SUPFAM" id="SSF56436">
    <property type="entry name" value="C-type lectin-like"/>
    <property type="match status" value="1"/>
</dbReference>
<evidence type="ECO:0000259" key="2">
    <source>
        <dbReference type="Pfam" id="PF03781"/>
    </source>
</evidence>
<dbReference type="RefSeq" id="WP_379956413.1">
    <property type="nucleotide sequence ID" value="NZ_JAUYVI010000004.1"/>
</dbReference>
<proteinExistence type="predicted"/>
<dbReference type="PANTHER" id="PTHR23150:SF19">
    <property type="entry name" value="FORMYLGLYCINE-GENERATING ENZYME"/>
    <property type="match status" value="1"/>
</dbReference>
<evidence type="ECO:0000313" key="3">
    <source>
        <dbReference type="EMBL" id="MDQ7248932.1"/>
    </source>
</evidence>
<dbReference type="EMBL" id="JAUYVI010000004">
    <property type="protein sequence ID" value="MDQ7248932.1"/>
    <property type="molecule type" value="Genomic_DNA"/>
</dbReference>
<gene>
    <name evidence="3" type="ORF">Q8A70_14700</name>
</gene>
<keyword evidence="4" id="KW-1185">Reference proteome</keyword>
<evidence type="ECO:0000313" key="4">
    <source>
        <dbReference type="Proteomes" id="UP001230156"/>
    </source>
</evidence>
<feature type="domain" description="Sulfatase-modifying factor enzyme-like" evidence="2">
    <location>
        <begin position="82"/>
        <end position="303"/>
    </location>
</feature>
<accession>A0ABU0YMJ1</accession>
<comment type="caution">
    <text evidence="3">The sequence shown here is derived from an EMBL/GenBank/DDBJ whole genome shotgun (WGS) entry which is preliminary data.</text>
</comment>
<dbReference type="InterPro" id="IPR005532">
    <property type="entry name" value="SUMF_dom"/>
</dbReference>
<dbReference type="Pfam" id="PF03781">
    <property type="entry name" value="FGE-sulfatase"/>
    <property type="match status" value="1"/>
</dbReference>
<keyword evidence="1" id="KW-0732">Signal</keyword>
<reference evidence="4" key="1">
    <citation type="submission" date="2023-08" db="EMBL/GenBank/DDBJ databases">
        <title>Rhodospirillaceae gen. nov., a novel taxon isolated from the Yangtze River Yuezi River estuary sludge.</title>
        <authorList>
            <person name="Ruan L."/>
        </authorList>
    </citation>
    <scope>NUCLEOTIDE SEQUENCE [LARGE SCALE GENOMIC DNA]</scope>
    <source>
        <strain evidence="4">R-7</strain>
    </source>
</reference>
<evidence type="ECO:0000256" key="1">
    <source>
        <dbReference type="SAM" id="SignalP"/>
    </source>
</evidence>
<name>A0ABU0YMJ1_9PROT</name>
<sequence>MKRELTAAAMLAAFVSGSAFAADPPWPEKLFNPNPLGDDVVLPMPCGGSMAFRKIAVPGGGLLDDYQMTIGGADPNFAYSEYSRAGAIDGPFSDGGSSRYYLLAKFETTQMQYDALMAKACPKTEIKGRLPVTGVTRLEAEQFADAYSLWLIANAKDKLPKVGKELAFARLPTEVEWEFAARGGLAVAPPEFEAPVFPMPEGMAQYVAYAGPESANGKLQVAGLLKPNPLGLYDMLGNAEEFVADLFQLDRVKRLHGRAGGDVVKGGSYLTPKSDIRSAYRVEYPPYTAEGPRRSKATGFRIVVTAPVLTDDSAVDAARAAWAKLGKSISPESSQPLSNPLDEIQALVQMADDAAMKTRLETLAGTVKEQMTRVEEQRAKAAQALIHQGAWLGALIQHDHEYLVLLEQQLERRKKDQPQDSARIGVAQASVDDQKKRIDSNLTLYGSLIIQLRDYDQNLLKGQADALGGELTQRGASYLNPFSQALLSAIRQYRSDNTVRSEDWLKGIVGVRAQ</sequence>
<feature type="signal peptide" evidence="1">
    <location>
        <begin position="1"/>
        <end position="21"/>
    </location>
</feature>
<dbReference type="PANTHER" id="PTHR23150">
    <property type="entry name" value="SULFATASE MODIFYING FACTOR 1, 2"/>
    <property type="match status" value="1"/>
</dbReference>